<organism evidence="2 3">
    <name type="scientific">Linum tenue</name>
    <dbReference type="NCBI Taxonomy" id="586396"/>
    <lineage>
        <taxon>Eukaryota</taxon>
        <taxon>Viridiplantae</taxon>
        <taxon>Streptophyta</taxon>
        <taxon>Embryophyta</taxon>
        <taxon>Tracheophyta</taxon>
        <taxon>Spermatophyta</taxon>
        <taxon>Magnoliopsida</taxon>
        <taxon>eudicotyledons</taxon>
        <taxon>Gunneridae</taxon>
        <taxon>Pentapetalae</taxon>
        <taxon>rosids</taxon>
        <taxon>fabids</taxon>
        <taxon>Malpighiales</taxon>
        <taxon>Linaceae</taxon>
        <taxon>Linum</taxon>
    </lineage>
</organism>
<evidence type="ECO:0000256" key="1">
    <source>
        <dbReference type="SAM" id="MobiDB-lite"/>
    </source>
</evidence>
<name>A0AAV0Q0W2_9ROSI</name>
<reference evidence="2" key="1">
    <citation type="submission" date="2022-08" db="EMBL/GenBank/DDBJ databases">
        <authorList>
            <person name="Gutierrez-Valencia J."/>
        </authorList>
    </citation>
    <scope>NUCLEOTIDE SEQUENCE</scope>
</reference>
<gene>
    <name evidence="2" type="ORF">LITE_LOCUS40620</name>
</gene>
<sequence>MAATKLQVCARGADGGDGGESAAGRQRGRDMWPGGVQRGTVLKLHHGKGPLVATCCGGVRSLNGAASSTPARRED</sequence>
<feature type="region of interest" description="Disordered" evidence="1">
    <location>
        <begin position="1"/>
        <end position="35"/>
    </location>
</feature>
<comment type="caution">
    <text evidence="2">The sequence shown here is derived from an EMBL/GenBank/DDBJ whole genome shotgun (WGS) entry which is preliminary data.</text>
</comment>
<dbReference type="AlphaFoldDB" id="A0AAV0Q0W2"/>
<keyword evidence="3" id="KW-1185">Reference proteome</keyword>
<proteinExistence type="predicted"/>
<evidence type="ECO:0000313" key="2">
    <source>
        <dbReference type="EMBL" id="CAI0476046.1"/>
    </source>
</evidence>
<dbReference type="Proteomes" id="UP001154282">
    <property type="component" value="Unassembled WGS sequence"/>
</dbReference>
<accession>A0AAV0Q0W2</accession>
<dbReference type="EMBL" id="CAMGYJ010000009">
    <property type="protein sequence ID" value="CAI0476046.1"/>
    <property type="molecule type" value="Genomic_DNA"/>
</dbReference>
<protein>
    <submittedName>
        <fullName evidence="2">Uncharacterized protein</fullName>
    </submittedName>
</protein>
<evidence type="ECO:0000313" key="3">
    <source>
        <dbReference type="Proteomes" id="UP001154282"/>
    </source>
</evidence>